<reference evidence="1" key="1">
    <citation type="journal article" date="2020" name="Fungal Divers.">
        <title>Resolving the Mortierellaceae phylogeny through synthesis of multi-gene phylogenetics and phylogenomics.</title>
        <authorList>
            <person name="Vandepol N."/>
            <person name="Liber J."/>
            <person name="Desiro A."/>
            <person name="Na H."/>
            <person name="Kennedy M."/>
            <person name="Barry K."/>
            <person name="Grigoriev I.V."/>
            <person name="Miller A.N."/>
            <person name="O'Donnell K."/>
            <person name="Stajich J.E."/>
            <person name="Bonito G."/>
        </authorList>
    </citation>
    <scope>NUCLEOTIDE SEQUENCE</scope>
    <source>
        <strain evidence="1">MES-2147</strain>
    </source>
</reference>
<keyword evidence="2" id="KW-1185">Reference proteome</keyword>
<comment type="caution">
    <text evidence="1">The sequence shown here is derived from an EMBL/GenBank/DDBJ whole genome shotgun (WGS) entry which is preliminary data.</text>
</comment>
<dbReference type="OrthoDB" id="655030at2759"/>
<organism evidence="1 2">
    <name type="scientific">Modicella reniformis</name>
    <dbReference type="NCBI Taxonomy" id="1440133"/>
    <lineage>
        <taxon>Eukaryota</taxon>
        <taxon>Fungi</taxon>
        <taxon>Fungi incertae sedis</taxon>
        <taxon>Mucoromycota</taxon>
        <taxon>Mortierellomycotina</taxon>
        <taxon>Mortierellomycetes</taxon>
        <taxon>Mortierellales</taxon>
        <taxon>Mortierellaceae</taxon>
        <taxon>Modicella</taxon>
    </lineage>
</organism>
<gene>
    <name evidence="1" type="ORF">BGZ65_000495</name>
</gene>
<dbReference type="AlphaFoldDB" id="A0A9P6IPJ7"/>
<name>A0A9P6IPJ7_9FUNG</name>
<evidence type="ECO:0000313" key="1">
    <source>
        <dbReference type="EMBL" id="KAF9943678.1"/>
    </source>
</evidence>
<proteinExistence type="predicted"/>
<dbReference type="Proteomes" id="UP000749646">
    <property type="component" value="Unassembled WGS sequence"/>
</dbReference>
<feature type="non-terminal residue" evidence="1">
    <location>
        <position position="1"/>
    </location>
</feature>
<protein>
    <submittedName>
        <fullName evidence="1">Uncharacterized protein</fullName>
    </submittedName>
</protein>
<sequence length="51" mass="5694">PRNSEHVGAYSVVRQSLYKRMDAQGVLPNSDLENFTIGSINVPKILQNIHS</sequence>
<accession>A0A9P6IPJ7</accession>
<dbReference type="EMBL" id="JAAAHW010008943">
    <property type="protein sequence ID" value="KAF9943678.1"/>
    <property type="molecule type" value="Genomic_DNA"/>
</dbReference>
<evidence type="ECO:0000313" key="2">
    <source>
        <dbReference type="Proteomes" id="UP000749646"/>
    </source>
</evidence>